<dbReference type="Proteomes" id="UP001146120">
    <property type="component" value="Unassembled WGS sequence"/>
</dbReference>
<evidence type="ECO:0000313" key="6">
    <source>
        <dbReference type="EMBL" id="DAZ94643.1"/>
    </source>
</evidence>
<reference evidence="6" key="2">
    <citation type="journal article" date="2023" name="Microbiol Resour">
        <title>Decontamination and Annotation of the Draft Genome Sequence of the Oomycete Lagenidium giganteum ARSEF 373.</title>
        <authorList>
            <person name="Morgan W.R."/>
            <person name="Tartar A."/>
        </authorList>
    </citation>
    <scope>NUCLEOTIDE SEQUENCE</scope>
    <source>
        <strain evidence="6">ARSEF 373</strain>
    </source>
</reference>
<keyword evidence="2" id="KW-0227">DNA damage</keyword>
<comment type="caution">
    <text evidence="6">The sequence shown here is derived from an EMBL/GenBank/DDBJ whole genome shotgun (WGS) entry which is preliminary data.</text>
</comment>
<dbReference type="GO" id="GO:0003684">
    <property type="term" value="F:damaged DNA binding"/>
    <property type="evidence" value="ECO:0007669"/>
    <property type="project" value="TreeGrafter"/>
</dbReference>
<dbReference type="Pfam" id="PF08573">
    <property type="entry name" value="SAE2"/>
    <property type="match status" value="2"/>
</dbReference>
<dbReference type="InterPro" id="IPR033316">
    <property type="entry name" value="RBBP8-like"/>
</dbReference>
<proteinExistence type="predicted"/>
<dbReference type="PANTHER" id="PTHR15107">
    <property type="entry name" value="RETINOBLASTOMA BINDING PROTEIN 8"/>
    <property type="match status" value="1"/>
</dbReference>
<evidence type="ECO:0000256" key="1">
    <source>
        <dbReference type="ARBA" id="ARBA00004123"/>
    </source>
</evidence>
<dbReference type="EMBL" id="DAKRPA010000240">
    <property type="protein sequence ID" value="DAZ94643.1"/>
    <property type="molecule type" value="Genomic_DNA"/>
</dbReference>
<dbReference type="AlphaFoldDB" id="A0AAV2YMR8"/>
<organism evidence="6 7">
    <name type="scientific">Lagenidium giganteum</name>
    <dbReference type="NCBI Taxonomy" id="4803"/>
    <lineage>
        <taxon>Eukaryota</taxon>
        <taxon>Sar</taxon>
        <taxon>Stramenopiles</taxon>
        <taxon>Oomycota</taxon>
        <taxon>Peronosporomycetes</taxon>
        <taxon>Pythiales</taxon>
        <taxon>Pythiaceae</taxon>
    </lineage>
</organism>
<accession>A0AAV2YMR8</accession>
<dbReference type="PANTHER" id="PTHR15107:SF0">
    <property type="entry name" value="DNA ENDONUCLEASE ACTIVATOR CTP1 C-TERMINAL DOMAIN-CONTAINING PROTEIN"/>
    <property type="match status" value="1"/>
</dbReference>
<keyword evidence="7" id="KW-1185">Reference proteome</keyword>
<evidence type="ECO:0000256" key="3">
    <source>
        <dbReference type="ARBA" id="ARBA00023242"/>
    </source>
</evidence>
<dbReference type="GO" id="GO:0010792">
    <property type="term" value="P:DNA double-strand break processing involved in repair via single-strand annealing"/>
    <property type="evidence" value="ECO:0007669"/>
    <property type="project" value="TreeGrafter"/>
</dbReference>
<evidence type="ECO:0000256" key="2">
    <source>
        <dbReference type="ARBA" id="ARBA00022763"/>
    </source>
</evidence>
<name>A0AAV2YMR8_9STRA</name>
<evidence type="ECO:0000259" key="5">
    <source>
        <dbReference type="Pfam" id="PF08573"/>
    </source>
</evidence>
<dbReference type="InterPro" id="IPR013882">
    <property type="entry name" value="Ctp1_C"/>
</dbReference>
<evidence type="ECO:0000313" key="7">
    <source>
        <dbReference type="Proteomes" id="UP001146120"/>
    </source>
</evidence>
<gene>
    <name evidence="6" type="ORF">N0F65_010730</name>
</gene>
<comment type="subcellular location">
    <subcellularLocation>
        <location evidence="1">Nucleus</location>
    </subcellularLocation>
</comment>
<evidence type="ECO:0000256" key="4">
    <source>
        <dbReference type="SAM" id="MobiDB-lite"/>
    </source>
</evidence>
<sequence>MTQQAANAEKAMPQTAEAWKEEREKLLKIIKTQQQDAEKLAQRFKLLQKTLAEQQQVLDQYQQRLLQSDARVASPKASKASSAASVPSPQRKRTPHSSCAERNGRRGAVPDLDSPPPRVAKRPLAVVRDRDSNAADAPQTWKRIKAARASWPLSSKHALPDAAMQGNSTWMPRKQEWANSPVKATKSTDSWATNAVQDSAYSNVGSAAHQTTAAPLDGKENAFKFVEVVRNRAQRAALPAHDCIECRKYYDALDGLVSDADQQRTKCSRHRARFEPYNTPDDFWRLSFPDSPSDGEQSSL</sequence>
<dbReference type="GO" id="GO:0005634">
    <property type="term" value="C:nucleus"/>
    <property type="evidence" value="ECO:0007669"/>
    <property type="project" value="UniProtKB-SubCell"/>
</dbReference>
<feature type="domain" description="DNA endonuclease activator Ctp1 C-terminal" evidence="5">
    <location>
        <begin position="224"/>
        <end position="259"/>
    </location>
</feature>
<protein>
    <recommendedName>
        <fullName evidence="5">DNA endonuclease activator Ctp1 C-terminal domain-containing protein</fullName>
    </recommendedName>
</protein>
<keyword evidence="3" id="KW-0539">Nucleus</keyword>
<reference evidence="6" key="1">
    <citation type="submission" date="2022-11" db="EMBL/GenBank/DDBJ databases">
        <authorList>
            <person name="Morgan W.R."/>
            <person name="Tartar A."/>
        </authorList>
    </citation>
    <scope>NUCLEOTIDE SEQUENCE</scope>
    <source>
        <strain evidence="6">ARSEF 373</strain>
    </source>
</reference>
<feature type="domain" description="DNA endonuclease activator Ctp1 C-terminal" evidence="5">
    <location>
        <begin position="260"/>
        <end position="291"/>
    </location>
</feature>
<feature type="compositionally biased region" description="Low complexity" evidence="4">
    <location>
        <begin position="69"/>
        <end position="89"/>
    </location>
</feature>
<feature type="region of interest" description="Disordered" evidence="4">
    <location>
        <begin position="69"/>
        <end position="141"/>
    </location>
</feature>